<dbReference type="OrthoDB" id="4966061at2"/>
<accession>A0A4R5Y662</accession>
<evidence type="ECO:0000313" key="2">
    <source>
        <dbReference type="EMBL" id="TDL40110.1"/>
    </source>
</evidence>
<protein>
    <submittedName>
        <fullName evidence="2">Uncharacterized protein</fullName>
    </submittedName>
</protein>
<organism evidence="2 3">
    <name type="scientific">Arthrobacter nitrophenolicus</name>
    <dbReference type="NCBI Taxonomy" id="683150"/>
    <lineage>
        <taxon>Bacteria</taxon>
        <taxon>Bacillati</taxon>
        <taxon>Actinomycetota</taxon>
        <taxon>Actinomycetes</taxon>
        <taxon>Micrococcales</taxon>
        <taxon>Micrococcaceae</taxon>
        <taxon>Arthrobacter</taxon>
    </lineage>
</organism>
<gene>
    <name evidence="2" type="ORF">E2R57_05235</name>
</gene>
<reference evidence="2 3" key="1">
    <citation type="submission" date="2019-03" db="EMBL/GenBank/DDBJ databases">
        <title>Genome Sequencing and Assembly of Various Microbes Isolated from Partially Reclaimed Soil and Acid Mine Drainage (AMD) Site.</title>
        <authorList>
            <person name="Steinbock B."/>
            <person name="Bechtold R."/>
            <person name="Sevigny J.L."/>
            <person name="Thomas D."/>
            <person name="Cuthill L.R."/>
            <person name="Aveiro Johannsen E.J."/>
            <person name="Thomas K."/>
            <person name="Ghosh A."/>
        </authorList>
    </citation>
    <scope>NUCLEOTIDE SEQUENCE [LARGE SCALE GENOMIC DNA]</scope>
    <source>
        <strain evidence="2 3">S-A1</strain>
    </source>
</reference>
<feature type="region of interest" description="Disordered" evidence="1">
    <location>
        <begin position="27"/>
        <end position="70"/>
    </location>
</feature>
<dbReference type="EMBL" id="SMZQ01000002">
    <property type="protein sequence ID" value="TDL40110.1"/>
    <property type="molecule type" value="Genomic_DNA"/>
</dbReference>
<dbReference type="STRING" id="683150.G205_16412"/>
<evidence type="ECO:0000313" key="3">
    <source>
        <dbReference type="Proteomes" id="UP000294621"/>
    </source>
</evidence>
<dbReference type="Proteomes" id="UP000294621">
    <property type="component" value="Unassembled WGS sequence"/>
</dbReference>
<sequence>MEIALVFLAALLWVTVTLSILSAIDRTERKARRQQKRAERSGHRRVQYRPAVSGPEPGKPGSQPRRLRPH</sequence>
<comment type="caution">
    <text evidence="2">The sequence shown here is derived from an EMBL/GenBank/DDBJ whole genome shotgun (WGS) entry which is preliminary data.</text>
</comment>
<evidence type="ECO:0000256" key="1">
    <source>
        <dbReference type="SAM" id="MobiDB-lite"/>
    </source>
</evidence>
<dbReference type="AlphaFoldDB" id="A0A4R5Y662"/>
<name>A0A4R5Y662_9MICC</name>
<proteinExistence type="predicted"/>